<name>A0A329MNJ9_9BACL</name>
<dbReference type="SUPFAM" id="SSF53041">
    <property type="entry name" value="Resolvase-like"/>
    <property type="match status" value="1"/>
</dbReference>
<evidence type="ECO:0000259" key="2">
    <source>
        <dbReference type="PROSITE" id="PS51736"/>
    </source>
</evidence>
<dbReference type="InterPro" id="IPR038109">
    <property type="entry name" value="DNA_bind_recomb_sf"/>
</dbReference>
<accession>A0A329MNJ9</accession>
<feature type="domain" description="Recombinase" evidence="3">
    <location>
        <begin position="154"/>
        <end position="286"/>
    </location>
</feature>
<protein>
    <submittedName>
        <fullName evidence="4">Recombinase family protein</fullName>
    </submittedName>
</protein>
<dbReference type="Gene3D" id="3.40.50.1390">
    <property type="entry name" value="Resolvase, N-terminal catalytic domain"/>
    <property type="match status" value="1"/>
</dbReference>
<keyword evidence="5" id="KW-1185">Reference proteome</keyword>
<dbReference type="GO" id="GO:0000150">
    <property type="term" value="F:DNA strand exchange activity"/>
    <property type="evidence" value="ECO:0007669"/>
    <property type="project" value="InterPro"/>
</dbReference>
<dbReference type="PROSITE" id="PS51737">
    <property type="entry name" value="RECOMBINASE_DNA_BIND"/>
    <property type="match status" value="1"/>
</dbReference>
<evidence type="ECO:0000256" key="1">
    <source>
        <dbReference type="SAM" id="Coils"/>
    </source>
</evidence>
<dbReference type="EMBL" id="QMFB01000005">
    <property type="protein sequence ID" value="RAV21192.1"/>
    <property type="molecule type" value="Genomic_DNA"/>
</dbReference>
<dbReference type="PANTHER" id="PTHR30461">
    <property type="entry name" value="DNA-INVERTASE FROM LAMBDOID PROPHAGE"/>
    <property type="match status" value="1"/>
</dbReference>
<feature type="coiled-coil region" evidence="1">
    <location>
        <begin position="361"/>
        <end position="399"/>
    </location>
</feature>
<proteinExistence type="predicted"/>
<dbReference type="Pfam" id="PF13408">
    <property type="entry name" value="Zn_ribbon_recom"/>
    <property type="match status" value="1"/>
</dbReference>
<dbReference type="GO" id="GO:0003677">
    <property type="term" value="F:DNA binding"/>
    <property type="evidence" value="ECO:0007669"/>
    <property type="project" value="InterPro"/>
</dbReference>
<dbReference type="RefSeq" id="WP_113030894.1">
    <property type="nucleotide sequence ID" value="NZ_QMFB01000005.1"/>
</dbReference>
<feature type="domain" description="Resolvase/invertase-type recombinase catalytic" evidence="2">
    <location>
        <begin position="2"/>
        <end position="146"/>
    </location>
</feature>
<evidence type="ECO:0000313" key="5">
    <source>
        <dbReference type="Proteomes" id="UP000250369"/>
    </source>
</evidence>
<sequence>MRCAIYVRVSTNKEEQKSSLENQKNLFLNYVSERGWTVFDFYVEIETGTTSKRPVLQRLIADAKAKKFDMILAKELSRLARNGGLSYEIRDVTLNHNLDIITLDNAINTPEGNVHMFGLYAWMYEQESQRISDRVKTTFKLKAQRGEFKGSIPPLGYGLKDGRLYVRNDPTPDIVRRIYRGYLAGKGHDCIARELYEEGIPTPSQIAGKKNASDMWGGSTIRGILTNPHYVGDLVQCRSTTKSVTNKNRNYKDPKDFIIVQDTHEPIVTRKDFEVVQQLLESRKRTRPQSEVHLFTNTAYCADCGRGMHFKKNVKGYLCGSYNKYGSKKCTDHLVREADLISVILQDIQMLVSNLSNDVVIKKLENQLRKQKQQNEKVLRTIDTQIEKFRNRKKQAHDKHFDGDMPKREYDEYVTSINQEIDELMQKKCQQDESLQIQDDTLAFSELKKTLEEFLSFKELTPEILHRLIDRIEIKADGSPRIFYRFSNPSAYSLLLTINAQHST</sequence>
<dbReference type="InterPro" id="IPR011109">
    <property type="entry name" value="DNA_bind_recombinase_dom"/>
</dbReference>
<dbReference type="OrthoDB" id="9769353at2"/>
<dbReference type="InterPro" id="IPR025827">
    <property type="entry name" value="Zn_ribbon_recom_dom"/>
</dbReference>
<gene>
    <name evidence="4" type="ORF">DQG23_11040</name>
</gene>
<dbReference type="Pfam" id="PF07508">
    <property type="entry name" value="Recombinase"/>
    <property type="match status" value="1"/>
</dbReference>
<dbReference type="InterPro" id="IPR050639">
    <property type="entry name" value="SSR_resolvase"/>
</dbReference>
<evidence type="ECO:0000313" key="4">
    <source>
        <dbReference type="EMBL" id="RAV21192.1"/>
    </source>
</evidence>
<evidence type="ECO:0000259" key="3">
    <source>
        <dbReference type="PROSITE" id="PS51737"/>
    </source>
</evidence>
<dbReference type="InterPro" id="IPR006119">
    <property type="entry name" value="Resolv_N"/>
</dbReference>
<dbReference type="SMART" id="SM00857">
    <property type="entry name" value="Resolvase"/>
    <property type="match status" value="1"/>
</dbReference>
<dbReference type="AlphaFoldDB" id="A0A329MNJ9"/>
<keyword evidence="1" id="KW-0175">Coiled coil</keyword>
<reference evidence="4 5" key="1">
    <citation type="journal article" date="2009" name="Int. J. Syst. Evol. Microbiol.">
        <title>Paenibacillus contaminans sp. nov., isolated from a contaminated laboratory plate.</title>
        <authorList>
            <person name="Chou J.H."/>
            <person name="Lee J.H."/>
            <person name="Lin M.C."/>
            <person name="Chang P.S."/>
            <person name="Arun A.B."/>
            <person name="Young C.C."/>
            <person name="Chen W.M."/>
        </authorList>
    </citation>
    <scope>NUCLEOTIDE SEQUENCE [LARGE SCALE GENOMIC DNA]</scope>
    <source>
        <strain evidence="4 5">CKOBP-6</strain>
    </source>
</reference>
<dbReference type="CDD" id="cd00338">
    <property type="entry name" value="Ser_Recombinase"/>
    <property type="match status" value="1"/>
</dbReference>
<dbReference type="Pfam" id="PF00239">
    <property type="entry name" value="Resolvase"/>
    <property type="match status" value="1"/>
</dbReference>
<dbReference type="Proteomes" id="UP000250369">
    <property type="component" value="Unassembled WGS sequence"/>
</dbReference>
<dbReference type="InterPro" id="IPR036162">
    <property type="entry name" value="Resolvase-like_N_sf"/>
</dbReference>
<comment type="caution">
    <text evidence="4">The sequence shown here is derived from an EMBL/GenBank/DDBJ whole genome shotgun (WGS) entry which is preliminary data.</text>
</comment>
<dbReference type="PANTHER" id="PTHR30461:SF23">
    <property type="entry name" value="DNA RECOMBINASE-RELATED"/>
    <property type="match status" value="1"/>
</dbReference>
<dbReference type="PROSITE" id="PS51736">
    <property type="entry name" value="RECOMBINASES_3"/>
    <property type="match status" value="1"/>
</dbReference>
<dbReference type="Gene3D" id="3.90.1750.20">
    <property type="entry name" value="Putative Large Serine Recombinase, Chain B, Domain 2"/>
    <property type="match status" value="1"/>
</dbReference>
<organism evidence="4 5">
    <name type="scientific">Paenibacillus contaminans</name>
    <dbReference type="NCBI Taxonomy" id="450362"/>
    <lineage>
        <taxon>Bacteria</taxon>
        <taxon>Bacillati</taxon>
        <taxon>Bacillota</taxon>
        <taxon>Bacilli</taxon>
        <taxon>Bacillales</taxon>
        <taxon>Paenibacillaceae</taxon>
        <taxon>Paenibacillus</taxon>
    </lineage>
</organism>